<evidence type="ECO:0000256" key="3">
    <source>
        <dbReference type="ARBA" id="ARBA00023024"/>
    </source>
</evidence>
<dbReference type="EMBL" id="RJJR01000005">
    <property type="protein sequence ID" value="RNI37381.1"/>
    <property type="molecule type" value="Genomic_DNA"/>
</dbReference>
<dbReference type="SUPFAM" id="SSF51445">
    <property type="entry name" value="(Trans)glycosidases"/>
    <property type="match status" value="1"/>
</dbReference>
<protein>
    <recommendedName>
        <fullName evidence="2">chitinase</fullName>
        <ecNumber evidence="2">3.2.1.14</ecNumber>
    </recommendedName>
</protein>
<dbReference type="InterPro" id="IPR029070">
    <property type="entry name" value="Chitinase_insertion_sf"/>
</dbReference>
<evidence type="ECO:0000256" key="1">
    <source>
        <dbReference type="ARBA" id="ARBA00000822"/>
    </source>
</evidence>
<dbReference type="Gene3D" id="3.20.20.80">
    <property type="entry name" value="Glycosidases"/>
    <property type="match status" value="1"/>
</dbReference>
<keyword evidence="3" id="KW-0624">Polysaccharide degradation</keyword>
<evidence type="ECO:0000313" key="6">
    <source>
        <dbReference type="Proteomes" id="UP000267223"/>
    </source>
</evidence>
<dbReference type="GO" id="GO:0008061">
    <property type="term" value="F:chitin binding"/>
    <property type="evidence" value="ECO:0007669"/>
    <property type="project" value="InterPro"/>
</dbReference>
<dbReference type="EC" id="3.2.1.14" evidence="2"/>
<dbReference type="GO" id="GO:0005975">
    <property type="term" value="P:carbohydrate metabolic process"/>
    <property type="evidence" value="ECO:0007669"/>
    <property type="project" value="InterPro"/>
</dbReference>
<sequence length="370" mass="41310">MIRSLLLLAFICFASIGKSQKKEKPVSVIAYYAGSPTMIDSFQVEQLTHLIFSFCHLKGDTLSVANARDSATIRNMVSLKKRNPNLKVMLSLGGWGGCKTCSDVFASKKGRKAFAKSTKDLNDYFGTDGIDLDWEYPVVEGYPGHPFSLADKKNFTALVKQLRKKLGKNNEISFAAGGFPSYIDSAIDWKKVMPLVNRVNLMSYDLTSGFSKISGHHTPLYSSPQKIESVDNGVNKLIAAGVPANKIAVGAAFYARIFKTEDTANHGLYQPAQFYRGVPYKHFADIFTGNPGFTKYWDPVAKAPYAFNAEEKLFVTYDDSTSIKLKTEYAIKNHLNGIMFWQLAEDTFSDGLLNIIDERRSETDKNDFHF</sequence>
<dbReference type="CDD" id="cd06548">
    <property type="entry name" value="GH18_chitinase"/>
    <property type="match status" value="1"/>
</dbReference>
<dbReference type="GO" id="GO:0006032">
    <property type="term" value="P:chitin catabolic process"/>
    <property type="evidence" value="ECO:0007669"/>
    <property type="project" value="UniProtKB-KW"/>
</dbReference>
<feature type="domain" description="GH18" evidence="4">
    <location>
        <begin position="26"/>
        <end position="363"/>
    </location>
</feature>
<dbReference type="SUPFAM" id="SSF54556">
    <property type="entry name" value="Chitinase insertion domain"/>
    <property type="match status" value="1"/>
</dbReference>
<keyword evidence="6" id="KW-1185">Reference proteome</keyword>
<dbReference type="RefSeq" id="WP_123120222.1">
    <property type="nucleotide sequence ID" value="NZ_RJJR01000005.1"/>
</dbReference>
<dbReference type="OrthoDB" id="9775889at2"/>
<dbReference type="InterPro" id="IPR011583">
    <property type="entry name" value="Chitinase_II/V-like_cat"/>
</dbReference>
<reference evidence="5 6" key="1">
    <citation type="submission" date="2018-11" db="EMBL/GenBank/DDBJ databases">
        <title>Draft genome sequence of Ferruginibacter sp. BO-59.</title>
        <authorList>
            <person name="Im W.T."/>
        </authorList>
    </citation>
    <scope>NUCLEOTIDE SEQUENCE [LARGE SCALE GENOMIC DNA]</scope>
    <source>
        <strain evidence="5 6">BO-59</strain>
    </source>
</reference>
<dbReference type="PROSITE" id="PS51910">
    <property type="entry name" value="GH18_2"/>
    <property type="match status" value="1"/>
</dbReference>
<comment type="catalytic activity">
    <reaction evidence="1">
        <text>Random endo-hydrolysis of N-acetyl-beta-D-glucosaminide (1-&gt;4)-beta-linkages in chitin and chitodextrins.</text>
        <dbReference type="EC" id="3.2.1.14"/>
    </reaction>
</comment>
<dbReference type="AlphaFoldDB" id="A0A3M9NI29"/>
<evidence type="ECO:0000259" key="4">
    <source>
        <dbReference type="PROSITE" id="PS51910"/>
    </source>
</evidence>
<accession>A0A3M9NI29</accession>
<gene>
    <name evidence="5" type="ORF">EFY79_08260</name>
</gene>
<keyword evidence="3" id="KW-0119">Carbohydrate metabolism</keyword>
<dbReference type="PANTHER" id="PTHR11177">
    <property type="entry name" value="CHITINASE"/>
    <property type="match status" value="1"/>
</dbReference>
<evidence type="ECO:0000256" key="2">
    <source>
        <dbReference type="ARBA" id="ARBA00012729"/>
    </source>
</evidence>
<name>A0A3M9NI29_9BACT</name>
<comment type="caution">
    <text evidence="5">The sequence shown here is derived from an EMBL/GenBank/DDBJ whole genome shotgun (WGS) entry which is preliminary data.</text>
</comment>
<dbReference type="Proteomes" id="UP000267223">
    <property type="component" value="Unassembled WGS sequence"/>
</dbReference>
<dbReference type="Pfam" id="PF00704">
    <property type="entry name" value="Glyco_hydro_18"/>
    <property type="match status" value="1"/>
</dbReference>
<dbReference type="SMART" id="SM00636">
    <property type="entry name" value="Glyco_18"/>
    <property type="match status" value="1"/>
</dbReference>
<dbReference type="Gene3D" id="3.10.50.10">
    <property type="match status" value="1"/>
</dbReference>
<dbReference type="GO" id="GO:0008843">
    <property type="term" value="F:endochitinase activity"/>
    <property type="evidence" value="ECO:0007669"/>
    <property type="project" value="UniProtKB-EC"/>
</dbReference>
<keyword evidence="5" id="KW-0378">Hydrolase</keyword>
<dbReference type="InterPro" id="IPR017853">
    <property type="entry name" value="GH"/>
</dbReference>
<dbReference type="InterPro" id="IPR050314">
    <property type="entry name" value="Glycosyl_Hydrlase_18"/>
</dbReference>
<proteinExistence type="predicted"/>
<evidence type="ECO:0000313" key="5">
    <source>
        <dbReference type="EMBL" id="RNI37381.1"/>
    </source>
</evidence>
<dbReference type="InterPro" id="IPR001223">
    <property type="entry name" value="Glyco_hydro18_cat"/>
</dbReference>
<keyword evidence="3" id="KW-0146">Chitin degradation</keyword>
<dbReference type="PANTHER" id="PTHR11177:SF317">
    <property type="entry name" value="CHITINASE 12-RELATED"/>
    <property type="match status" value="1"/>
</dbReference>
<organism evidence="5 6">
    <name type="scientific">Hanamia caeni</name>
    <dbReference type="NCBI Taxonomy" id="2294116"/>
    <lineage>
        <taxon>Bacteria</taxon>
        <taxon>Pseudomonadati</taxon>
        <taxon>Bacteroidota</taxon>
        <taxon>Chitinophagia</taxon>
        <taxon>Chitinophagales</taxon>
        <taxon>Chitinophagaceae</taxon>
        <taxon>Hanamia</taxon>
    </lineage>
</organism>